<feature type="domain" description="H repeat-associated protein N-terminal" evidence="1">
    <location>
        <begin position="4"/>
        <end position="88"/>
    </location>
</feature>
<name>W2C306_9BACT</name>
<evidence type="ECO:0000313" key="3">
    <source>
        <dbReference type="Proteomes" id="UP000018837"/>
    </source>
</evidence>
<comment type="caution">
    <text evidence="2">The sequence shown here is derived from an EMBL/GenBank/DDBJ whole genome shotgun (WGS) entry which is preliminary data.</text>
</comment>
<dbReference type="PANTHER" id="PTHR30298">
    <property type="entry name" value="H REPEAT-ASSOCIATED PREDICTED TRANSPOSASE"/>
    <property type="match status" value="1"/>
</dbReference>
<proteinExistence type="predicted"/>
<evidence type="ECO:0000259" key="1">
    <source>
        <dbReference type="Pfam" id="PF13808"/>
    </source>
</evidence>
<dbReference type="PANTHER" id="PTHR30298:SF0">
    <property type="entry name" value="PROTEIN YBFL-RELATED"/>
    <property type="match status" value="1"/>
</dbReference>
<dbReference type="InterPro" id="IPR051698">
    <property type="entry name" value="Transposase_11-like"/>
</dbReference>
<protein>
    <recommendedName>
        <fullName evidence="1">H repeat-associated protein N-terminal domain-containing protein</fullName>
    </recommendedName>
</protein>
<dbReference type="EMBL" id="AYUF01000476">
    <property type="protein sequence ID" value="ETK01540.1"/>
    <property type="molecule type" value="Genomic_DNA"/>
</dbReference>
<dbReference type="InterPro" id="IPR047647">
    <property type="entry name" value="ISAs1_transpos"/>
</dbReference>
<dbReference type="InterPro" id="IPR032806">
    <property type="entry name" value="YbfD_N"/>
</dbReference>
<organism evidence="2 3">
    <name type="scientific">Tannerella sp. oral taxon BU063 isolate Cell 2</name>
    <dbReference type="NCBI Taxonomy" id="1411148"/>
    <lineage>
        <taxon>Bacteria</taxon>
        <taxon>Pseudomonadati</taxon>
        <taxon>Bacteroidota</taxon>
        <taxon>Bacteroidia</taxon>
        <taxon>Bacteroidales</taxon>
        <taxon>Tannerellaceae</taxon>
        <taxon>Tannerella</taxon>
    </lineage>
</organism>
<evidence type="ECO:0000313" key="2">
    <source>
        <dbReference type="EMBL" id="ETK01540.1"/>
    </source>
</evidence>
<dbReference type="Pfam" id="PF13808">
    <property type="entry name" value="DDE_Tnp_1_assoc"/>
    <property type="match status" value="1"/>
</dbReference>
<sequence length="177" mass="19297">MEKIDYFSFVPDPRVKGRCKHKLSDILIIAIATYLCGGDDYASMYEFCKHRGESLKPLLELPNGCPSVNTIERAISRIDPTAFAECLSVFGSTLVDDLKGKLVSIDGKRIRGSKSSDSYTHILSAWVDEHTISIAGKAVEEKSNEITAIPDVLDRIDLTGSVVSIDAMGTQTDIAQG</sequence>
<dbReference type="NCBIfam" id="NF033564">
    <property type="entry name" value="transpos_ISAs1"/>
    <property type="match status" value="1"/>
</dbReference>
<accession>W2C306</accession>
<dbReference type="PATRIC" id="fig|1411148.3.peg.1467"/>
<dbReference type="AlphaFoldDB" id="W2C306"/>
<dbReference type="Proteomes" id="UP000018837">
    <property type="component" value="Unassembled WGS sequence"/>
</dbReference>
<gene>
    <name evidence="2" type="ORF">N425_09260</name>
</gene>
<reference evidence="2 3" key="1">
    <citation type="submission" date="2013-11" db="EMBL/GenBank/DDBJ databases">
        <title>Single cell genomics of uncultured Tannerella BU063 (oral taxon 286).</title>
        <authorList>
            <person name="Beall C.J."/>
            <person name="Campbell A.G."/>
            <person name="Griffen A.L."/>
            <person name="Podar M."/>
            <person name="Leys E.J."/>
        </authorList>
    </citation>
    <scope>NUCLEOTIDE SEQUENCE [LARGE SCALE GENOMIC DNA]</scope>
    <source>
        <strain evidence="2">Cell 2</strain>
    </source>
</reference>